<dbReference type="GO" id="GO:0004674">
    <property type="term" value="F:protein serine/threonine kinase activity"/>
    <property type="evidence" value="ECO:0007669"/>
    <property type="project" value="TreeGrafter"/>
</dbReference>
<dbReference type="SUPFAM" id="SSF56112">
    <property type="entry name" value="Protein kinase-like (PK-like)"/>
    <property type="match status" value="1"/>
</dbReference>
<dbReference type="GO" id="GO:0035556">
    <property type="term" value="P:intracellular signal transduction"/>
    <property type="evidence" value="ECO:0007669"/>
    <property type="project" value="TreeGrafter"/>
</dbReference>
<feature type="region of interest" description="Disordered" evidence="4">
    <location>
        <begin position="188"/>
        <end position="218"/>
    </location>
</feature>
<organism evidence="7 8">
    <name type="scientific">Stylonychia lemnae</name>
    <name type="common">Ciliate</name>
    <dbReference type="NCBI Taxonomy" id="5949"/>
    <lineage>
        <taxon>Eukaryota</taxon>
        <taxon>Sar</taxon>
        <taxon>Alveolata</taxon>
        <taxon>Ciliophora</taxon>
        <taxon>Intramacronucleata</taxon>
        <taxon>Spirotrichea</taxon>
        <taxon>Stichotrichia</taxon>
        <taxon>Sporadotrichida</taxon>
        <taxon>Oxytrichidae</taxon>
        <taxon>Stylonychinae</taxon>
        <taxon>Stylonychia</taxon>
    </lineage>
</organism>
<feature type="compositionally biased region" description="Polar residues" evidence="4">
    <location>
        <begin position="201"/>
        <end position="218"/>
    </location>
</feature>
<evidence type="ECO:0000256" key="3">
    <source>
        <dbReference type="PROSITE-ProRule" id="PRU10141"/>
    </source>
</evidence>
<dbReference type="PROSITE" id="PS50011">
    <property type="entry name" value="PROTEIN_KINASE_DOM"/>
    <property type="match status" value="1"/>
</dbReference>
<feature type="domain" description="UBA" evidence="6">
    <location>
        <begin position="1354"/>
        <end position="1394"/>
    </location>
</feature>
<dbReference type="OMA" id="MQDIDEN"/>
<dbReference type="Gene3D" id="1.10.510.10">
    <property type="entry name" value="Transferase(Phosphotransferase) domain 1"/>
    <property type="match status" value="1"/>
</dbReference>
<keyword evidence="8" id="KW-1185">Reference proteome</keyword>
<accession>A0A078AAB3</accession>
<dbReference type="Pfam" id="PF00069">
    <property type="entry name" value="Pkinase"/>
    <property type="match status" value="1"/>
</dbReference>
<dbReference type="FunFam" id="1.10.510.10:FF:000956">
    <property type="entry name" value="CAMK family protein kinase"/>
    <property type="match status" value="1"/>
</dbReference>
<protein>
    <recommendedName>
        <fullName evidence="9">Protein kinase domain containing protein</fullName>
    </recommendedName>
</protein>
<feature type="compositionally biased region" description="Basic and acidic residues" evidence="4">
    <location>
        <begin position="1265"/>
        <end position="1279"/>
    </location>
</feature>
<dbReference type="Proteomes" id="UP000039865">
    <property type="component" value="Unassembled WGS sequence"/>
</dbReference>
<dbReference type="GO" id="GO:0005737">
    <property type="term" value="C:cytoplasm"/>
    <property type="evidence" value="ECO:0007669"/>
    <property type="project" value="TreeGrafter"/>
</dbReference>
<keyword evidence="1 3" id="KW-0547">Nucleotide-binding</keyword>
<dbReference type="PANTHER" id="PTHR24346:SF30">
    <property type="entry name" value="MATERNAL EMBRYONIC LEUCINE ZIPPER KINASE"/>
    <property type="match status" value="1"/>
</dbReference>
<feature type="region of interest" description="Disordered" evidence="4">
    <location>
        <begin position="1208"/>
        <end position="1300"/>
    </location>
</feature>
<evidence type="ECO:0000313" key="7">
    <source>
        <dbReference type="EMBL" id="CDW78816.1"/>
    </source>
</evidence>
<feature type="compositionally biased region" description="Basic and acidic residues" evidence="4">
    <location>
        <begin position="1209"/>
        <end position="1224"/>
    </location>
</feature>
<feature type="compositionally biased region" description="Acidic residues" evidence="4">
    <location>
        <begin position="1225"/>
        <end position="1234"/>
    </location>
</feature>
<dbReference type="InterPro" id="IPR015940">
    <property type="entry name" value="UBA"/>
</dbReference>
<dbReference type="PROSITE" id="PS00108">
    <property type="entry name" value="PROTEIN_KINASE_ST"/>
    <property type="match status" value="1"/>
</dbReference>
<gene>
    <name evidence="7" type="primary">Contig273.g14</name>
    <name evidence="7" type="ORF">STYLEM_7800</name>
</gene>
<evidence type="ECO:0000259" key="6">
    <source>
        <dbReference type="PROSITE" id="PS50030"/>
    </source>
</evidence>
<dbReference type="InterPro" id="IPR017441">
    <property type="entry name" value="Protein_kinase_ATP_BS"/>
</dbReference>
<sequence length="1398" mass="160493">MKKGGNQIPQNSGAVGGVSSLLTNQMQMQQNNSIQNMNEGVGLGHMAKRSFTHQQNSLNMDPKEQTRKSLDVKYNNMSQNKDKYIQKGYFMQQNNAMQQQRASPDFTIGNVNPTLQNKPSHQKFANQNLQVQHKRQLSTKQQAPISKFQNGLNQSQMDNMMMFYPNNLSNKNKLTLENQQLISEQNFQQIPQNKKYDSRHSIQIQSKYSSSGAPSYTTNSQEKMQFAMGQTPTDFNSEGMGSGLIQMQNFKIQGQVKPNKQNAGGPYQKFPQTQNHSPNVTRRQPSINNNIKQKKKIQYLYGAEIGFTNEQKQNIKNKFVNQSIELQNYNKNSSINIGNGSMSTRFQEQNQIYQSIINPQASIIQEASSVQNMRLGTAQQRFLQNQNNQSKTPDITSPNKSIDFTQVRQQPQLVQHNYLLPSQSQTNNNPYQLQSNQIKLQMTKQQQIFNEKQQQFMNQHRKNKSLIQNYSNQQVQNSYQQMNNNFLDQNISMIEQQNQNKNTQKQQRALIEVNNQNQQVAAATRYSQSMRPNGIYTPDITKYMQKIKQQNQSIANNYEDQVQYVQNHQQMMMRRKQGSKTPVEFDSITQNSMILDGGTGSEGGNSKKYASQNVSIQLSQNNSNHGNQLMNQNSMSNQTSLLNQSDTQNKSSSTKISLGSLQKSKDRLQKIQQQQQKLKQQLQGPKNKSVQRYQPDPNSIVTDEDDALNQFNIQDIKIQPIQKSKEYLVASGNQQQVKIKQKTTAPVLPPVNKRLLNITEEALAIGKVPPEDVARLLSKSVIKSEKDLDQFSPRTKEMALISAIVKESFQKAKEAPVTTTDFYRAGKMLGKGAFGKVSLGMHKLSRKLVAIKSINKEYLSEEKQKNKVMHEVGILLRMRHPSVVKLYETFETGRHILLVMELCAGGDLLNYVRKRRKLKEDSAKLIFRQIIEGLGYIHSKNILHRDIKLDNILLDGKGKVKIADFGVSKLVKPGETMREQCGTPAYIAPEIIRDKGYQGFKADIWSAGVVLYAMLYGTVPFKANNMQDLHKLILKAKYNLKDEISEEAKDLLRKMLELDVSQRLTIKQVLSHPWMQDIDENLIMFNEQELEVVKTEFTYNDPSRFNRNEPNLNKDEEPWDCFTELNLDSMNCTLRNASEKSVILAPFNSSMSDDGEFQRTFKKHAPLVDKKLMIRFAARCRDQDRQYEINNNCELDNGVYHKFVYSTEQDGKKSDKNDSSKVDRDDEDEEDDNFYQEGNYKNISGKDDQQQNVGRQADIELLSSKMKESTRNAGKKKDGNDEETSFENSFEQSQSYRSMKRRIQSAKIDKNTNQLKHDIERKKQEVKQVDNNNYAQQTLDGEDNGTFQSNYSFVIEQERVQVMVDFGFPRDYVLSSLTENEANYCSAGYYLLGLDQNY</sequence>
<evidence type="ECO:0008006" key="9">
    <source>
        <dbReference type="Google" id="ProtNLM"/>
    </source>
</evidence>
<dbReference type="OrthoDB" id="6513151at2759"/>
<dbReference type="PANTHER" id="PTHR24346">
    <property type="entry name" value="MAP/MICROTUBULE AFFINITY-REGULATING KINASE"/>
    <property type="match status" value="1"/>
</dbReference>
<dbReference type="InterPro" id="IPR000719">
    <property type="entry name" value="Prot_kinase_dom"/>
</dbReference>
<dbReference type="GO" id="GO:0005524">
    <property type="term" value="F:ATP binding"/>
    <property type="evidence" value="ECO:0007669"/>
    <property type="project" value="UniProtKB-UniRule"/>
</dbReference>
<dbReference type="CDD" id="cd14003">
    <property type="entry name" value="STKc_AMPK-like"/>
    <property type="match status" value="1"/>
</dbReference>
<name>A0A078AAB3_STYLE</name>
<evidence type="ECO:0000256" key="2">
    <source>
        <dbReference type="ARBA" id="ARBA00022840"/>
    </source>
</evidence>
<feature type="binding site" evidence="3">
    <location>
        <position position="852"/>
    </location>
    <ligand>
        <name>ATP</name>
        <dbReference type="ChEBI" id="CHEBI:30616"/>
    </ligand>
</feature>
<dbReference type="EMBL" id="CCKQ01007446">
    <property type="protein sequence ID" value="CDW78816.1"/>
    <property type="molecule type" value="Genomic_DNA"/>
</dbReference>
<feature type="region of interest" description="Disordered" evidence="4">
    <location>
        <begin position="639"/>
        <end position="699"/>
    </location>
</feature>
<feature type="compositionally biased region" description="Polar residues" evidence="4">
    <location>
        <begin position="1286"/>
        <end position="1297"/>
    </location>
</feature>
<dbReference type="FunFam" id="3.30.200.20:FF:000042">
    <property type="entry name" value="Aurora kinase A"/>
    <property type="match status" value="1"/>
</dbReference>
<feature type="compositionally biased region" description="Low complexity" evidence="4">
    <location>
        <begin position="670"/>
        <end position="683"/>
    </location>
</feature>
<dbReference type="InterPro" id="IPR011009">
    <property type="entry name" value="Kinase-like_dom_sf"/>
</dbReference>
<dbReference type="PROSITE" id="PS00107">
    <property type="entry name" value="PROTEIN_KINASE_ATP"/>
    <property type="match status" value="1"/>
</dbReference>
<feature type="compositionally biased region" description="Polar residues" evidence="4">
    <location>
        <begin position="684"/>
        <end position="699"/>
    </location>
</feature>
<evidence type="ECO:0000256" key="4">
    <source>
        <dbReference type="SAM" id="MobiDB-lite"/>
    </source>
</evidence>
<dbReference type="SMART" id="SM00220">
    <property type="entry name" value="S_TKc"/>
    <property type="match status" value="1"/>
</dbReference>
<evidence type="ECO:0000256" key="1">
    <source>
        <dbReference type="ARBA" id="ARBA00022741"/>
    </source>
</evidence>
<feature type="compositionally biased region" description="Polar residues" evidence="4">
    <location>
        <begin position="646"/>
        <end position="662"/>
    </location>
</feature>
<proteinExistence type="predicted"/>
<evidence type="ECO:0000259" key="5">
    <source>
        <dbReference type="PROSITE" id="PS50011"/>
    </source>
</evidence>
<dbReference type="InParanoid" id="A0A078AAB3"/>
<dbReference type="PROSITE" id="PS50030">
    <property type="entry name" value="UBA"/>
    <property type="match status" value="1"/>
</dbReference>
<keyword evidence="2 3" id="KW-0067">ATP-binding</keyword>
<evidence type="ECO:0000313" key="8">
    <source>
        <dbReference type="Proteomes" id="UP000039865"/>
    </source>
</evidence>
<dbReference type="InterPro" id="IPR008271">
    <property type="entry name" value="Ser/Thr_kinase_AS"/>
</dbReference>
<reference evidence="7 8" key="1">
    <citation type="submission" date="2014-06" db="EMBL/GenBank/DDBJ databases">
        <authorList>
            <person name="Swart Estienne"/>
        </authorList>
    </citation>
    <scope>NUCLEOTIDE SEQUENCE [LARGE SCALE GENOMIC DNA]</scope>
    <source>
        <strain evidence="7 8">130c</strain>
    </source>
</reference>
<feature type="domain" description="Protein kinase" evidence="5">
    <location>
        <begin position="823"/>
        <end position="1075"/>
    </location>
</feature>